<proteinExistence type="predicted"/>
<feature type="transmembrane region" description="Helical" evidence="1">
    <location>
        <begin position="5"/>
        <end position="26"/>
    </location>
</feature>
<keyword evidence="1" id="KW-0472">Membrane</keyword>
<evidence type="ECO:0000313" key="3">
    <source>
        <dbReference type="Proteomes" id="UP000053354"/>
    </source>
</evidence>
<organism evidence="2 3">
    <name type="scientific">Planococcus versutus</name>
    <dbReference type="NCBI Taxonomy" id="1302659"/>
    <lineage>
        <taxon>Bacteria</taxon>
        <taxon>Bacillati</taxon>
        <taxon>Bacillota</taxon>
        <taxon>Bacilli</taxon>
        <taxon>Bacillales</taxon>
        <taxon>Caryophanaceae</taxon>
        <taxon>Planococcus</taxon>
    </lineage>
</organism>
<evidence type="ECO:0000313" key="2">
    <source>
        <dbReference type="EMBL" id="ANU27685.1"/>
    </source>
</evidence>
<dbReference type="AlphaFoldDB" id="A0A1B1S3C2"/>
<dbReference type="Proteomes" id="UP000053354">
    <property type="component" value="Chromosome"/>
</dbReference>
<dbReference type="RefSeq" id="WP_049694758.1">
    <property type="nucleotide sequence ID" value="NZ_CP016540.2"/>
</dbReference>
<keyword evidence="3" id="KW-1185">Reference proteome</keyword>
<sequence length="294" mass="33610">MLRKIIVLISVVFFMTLIVFTAVMFLTNEVELYSENNVSLTIKKPTFISLSEPEVTKQETDKTQVFNLTLLGLQVGTYTLVDRSLENGTSIIFEKIENTGWIPYTFSLNLTNIEDAEFESWNPESTVALDEAIYGTDPTTNPYGVFKTKNGEILVGNVYVSRNLQLGNGDWVQELRHEIAEFTNEEGVLSKSLWLPPKHTSYTWLMASQEPFFETDKAEDEWISFSLQNRLSQLNWLTPKGPLVKLELTDDPRTQMAYGYIDKRTADLPSVEWQESSPSLFFESMVLNAEINQQ</sequence>
<evidence type="ECO:0000256" key="1">
    <source>
        <dbReference type="SAM" id="Phobius"/>
    </source>
</evidence>
<dbReference type="STRING" id="1302659.I858_011875"/>
<keyword evidence="1" id="KW-0812">Transmembrane</keyword>
<name>A0A1B1S3C2_9BACL</name>
<reference evidence="2" key="1">
    <citation type="submission" date="2016-10" db="EMBL/GenBank/DDBJ databases">
        <authorList>
            <person name="See-Too W.S."/>
        </authorList>
    </citation>
    <scope>NUCLEOTIDE SEQUENCE</scope>
    <source>
        <strain evidence="2">L10.15</strain>
    </source>
</reference>
<gene>
    <name evidence="2" type="ORF">I858_011875</name>
</gene>
<accession>A0A1B1S3C2</accession>
<dbReference type="EMBL" id="CP016540">
    <property type="protein sequence ID" value="ANU27685.1"/>
    <property type="molecule type" value="Genomic_DNA"/>
</dbReference>
<dbReference type="KEGG" id="pll:I858_011875"/>
<keyword evidence="1" id="KW-1133">Transmembrane helix</keyword>
<protein>
    <submittedName>
        <fullName evidence="2">Uncharacterized protein</fullName>
    </submittedName>
</protein>